<evidence type="ECO:0008006" key="4">
    <source>
        <dbReference type="Google" id="ProtNLM"/>
    </source>
</evidence>
<reference evidence="2 3" key="1">
    <citation type="submission" date="2020-10" db="EMBL/GenBank/DDBJ databases">
        <title>Wide distribution of Phycisphaera-like planctomycetes from WD2101 soil group in peatlands and genome analysis of the first cultivated representative.</title>
        <authorList>
            <person name="Dedysh S.N."/>
            <person name="Beletsky A.V."/>
            <person name="Ivanova A."/>
            <person name="Kulichevskaya I.S."/>
            <person name="Suzina N.E."/>
            <person name="Philippov D.A."/>
            <person name="Rakitin A.L."/>
            <person name="Mardanov A.V."/>
            <person name="Ravin N.V."/>
        </authorList>
    </citation>
    <scope>NUCLEOTIDE SEQUENCE [LARGE SCALE GENOMIC DNA]</scope>
    <source>
        <strain evidence="2 3">M1803</strain>
    </source>
</reference>
<feature type="chain" id="PRO_5034472672" description="Tetratricopeptide repeat protein" evidence="1">
    <location>
        <begin position="23"/>
        <end position="344"/>
    </location>
</feature>
<protein>
    <recommendedName>
        <fullName evidence="4">Tetratricopeptide repeat protein</fullName>
    </recommendedName>
</protein>
<feature type="signal peptide" evidence="1">
    <location>
        <begin position="1"/>
        <end position="22"/>
    </location>
</feature>
<dbReference type="KEGG" id="hbs:IPV69_03455"/>
<evidence type="ECO:0000313" key="3">
    <source>
        <dbReference type="Proteomes" id="UP000593765"/>
    </source>
</evidence>
<name>A0A7M2WY34_9BACT</name>
<evidence type="ECO:0000256" key="1">
    <source>
        <dbReference type="SAM" id="SignalP"/>
    </source>
</evidence>
<dbReference type="InterPro" id="IPR011990">
    <property type="entry name" value="TPR-like_helical_dom_sf"/>
</dbReference>
<gene>
    <name evidence="2" type="ORF">IPV69_03455</name>
</gene>
<evidence type="ECO:0000313" key="2">
    <source>
        <dbReference type="EMBL" id="QOV90437.1"/>
    </source>
</evidence>
<dbReference type="Proteomes" id="UP000593765">
    <property type="component" value="Chromosome"/>
</dbReference>
<dbReference type="Gene3D" id="1.25.40.10">
    <property type="entry name" value="Tetratricopeptide repeat domain"/>
    <property type="match status" value="2"/>
</dbReference>
<accession>A0A7M2WY34</accession>
<sequence length="344" mass="36410">MKRIGRSLAFLVATAIPSAGLADTIWYGTGGAAIKAEGTVMKVEGGNLVWQNKSTGNSTQRPLDAIVKVNADGEAALNAAEDAYEAEKWDVAATNYDKAISASRKDWVKDRSVFRLVAAAEKAGQFPLSAKAFVQLAARDPNQAKEKKPAIPDDKALIGRAIPDVERAFATKQTDLVREFLGELYIANSEPDKAMRLLAGAPGADKNPALLVMQANAALSTKNYAAASDVINKNKALFTDPTHQLTALYTLAECSAATAGNDPAKRQDAAIAYMRVVAHFSNKSSPMVLSSLLKAAKLLEDGGQATEAAALYKQVAEDPKFKGSKSAADAKANYDRLAAAAKPK</sequence>
<organism evidence="2 3">
    <name type="scientific">Humisphaera borealis</name>
    <dbReference type="NCBI Taxonomy" id="2807512"/>
    <lineage>
        <taxon>Bacteria</taxon>
        <taxon>Pseudomonadati</taxon>
        <taxon>Planctomycetota</taxon>
        <taxon>Phycisphaerae</taxon>
        <taxon>Tepidisphaerales</taxon>
        <taxon>Tepidisphaeraceae</taxon>
        <taxon>Humisphaera</taxon>
    </lineage>
</organism>
<dbReference type="RefSeq" id="WP_206293520.1">
    <property type="nucleotide sequence ID" value="NZ_CP063458.1"/>
</dbReference>
<dbReference type="AlphaFoldDB" id="A0A7M2WY34"/>
<dbReference type="EMBL" id="CP063458">
    <property type="protein sequence ID" value="QOV90437.1"/>
    <property type="molecule type" value="Genomic_DNA"/>
</dbReference>
<keyword evidence="1" id="KW-0732">Signal</keyword>
<dbReference type="SUPFAM" id="SSF48452">
    <property type="entry name" value="TPR-like"/>
    <property type="match status" value="1"/>
</dbReference>
<proteinExistence type="predicted"/>
<keyword evidence="3" id="KW-1185">Reference proteome</keyword>